<dbReference type="Proteomes" id="UP000256779">
    <property type="component" value="Unassembled WGS sequence"/>
</dbReference>
<evidence type="ECO:0000313" key="2">
    <source>
        <dbReference type="Proteomes" id="UP000256779"/>
    </source>
</evidence>
<keyword evidence="2" id="KW-1185">Reference proteome</keyword>
<reference evidence="1 2" key="1">
    <citation type="submission" date="2018-07" db="EMBL/GenBank/DDBJ databases">
        <title>Genomic Encyclopedia of Type Strains, Phase IV (KMG-IV): sequencing the most valuable type-strain genomes for metagenomic binning, comparative biology and taxonomic classification.</title>
        <authorList>
            <person name="Goeker M."/>
        </authorList>
    </citation>
    <scope>NUCLEOTIDE SEQUENCE [LARGE SCALE GENOMIC DNA]</scope>
    <source>
        <strain evidence="1 2">DSM 4134</strain>
    </source>
</reference>
<sequence>MDGIHRLLWKFWTHNLDKAMKTNHKLFYILAAVLLTLATSCVTGNDDNAVLREHEEAFAKTARVTDLKINGVAISRDSLSHWRYVMVDPGDVLTVSATLITGKGADEASLQVSEYLYSTSTPFGLSSDDDADYKLLESMSFGAGSEAVSLTITVPEQDADGEDFHSGDHINYAFWSWNDLQGYGYNDFSVEIK</sequence>
<accession>A0A3D9L9D5</accession>
<name>A0A3D9L9D5_MARFU</name>
<proteinExistence type="predicted"/>
<dbReference type="AlphaFoldDB" id="A0A3D9L9D5"/>
<evidence type="ECO:0000313" key="1">
    <source>
        <dbReference type="EMBL" id="REE02087.1"/>
    </source>
</evidence>
<dbReference type="EMBL" id="QREG01000002">
    <property type="protein sequence ID" value="REE02087.1"/>
    <property type="molecule type" value="Genomic_DNA"/>
</dbReference>
<protein>
    <submittedName>
        <fullName evidence="1">Uncharacterized protein</fullName>
    </submittedName>
</protein>
<gene>
    <name evidence="1" type="ORF">C7460_102107</name>
</gene>
<organism evidence="1 2">
    <name type="scientific">Marinoscillum furvescens DSM 4134</name>
    <dbReference type="NCBI Taxonomy" id="1122208"/>
    <lineage>
        <taxon>Bacteria</taxon>
        <taxon>Pseudomonadati</taxon>
        <taxon>Bacteroidota</taxon>
        <taxon>Cytophagia</taxon>
        <taxon>Cytophagales</taxon>
        <taxon>Reichenbachiellaceae</taxon>
        <taxon>Marinoscillum</taxon>
    </lineage>
</organism>
<comment type="caution">
    <text evidence="1">The sequence shown here is derived from an EMBL/GenBank/DDBJ whole genome shotgun (WGS) entry which is preliminary data.</text>
</comment>